<evidence type="ECO:0000313" key="1">
    <source>
        <dbReference type="EMBL" id="SMP52993.1"/>
    </source>
</evidence>
<dbReference type="SUPFAM" id="SSF46785">
    <property type="entry name" value="Winged helix' DNA-binding domain"/>
    <property type="match status" value="1"/>
</dbReference>
<reference evidence="1 2" key="1">
    <citation type="submission" date="2017-05" db="EMBL/GenBank/DDBJ databases">
        <authorList>
            <person name="Varghese N."/>
            <person name="Submissions S."/>
        </authorList>
    </citation>
    <scope>NUCLEOTIDE SEQUENCE [LARGE SCALE GENOMIC DNA]</scope>
    <source>
        <strain evidence="1 2">SM16</strain>
    </source>
</reference>
<dbReference type="InterPro" id="IPR036390">
    <property type="entry name" value="WH_DNA-bd_sf"/>
</dbReference>
<keyword evidence="2" id="KW-1185">Reference proteome</keyword>
<gene>
    <name evidence="1" type="ORF">SAMN06296065_101351</name>
</gene>
<protein>
    <recommendedName>
        <fullName evidence="3">Winged helix DNA-binding protein</fullName>
    </recommendedName>
</protein>
<dbReference type="Proteomes" id="UP001157910">
    <property type="component" value="Unassembled WGS sequence"/>
</dbReference>
<evidence type="ECO:0008006" key="3">
    <source>
        <dbReference type="Google" id="ProtNLM"/>
    </source>
</evidence>
<dbReference type="RefSeq" id="WP_283404946.1">
    <property type="nucleotide sequence ID" value="NZ_FXUI01000001.1"/>
</dbReference>
<organism evidence="1 2">
    <name type="scientific">Novosphingobium panipatense</name>
    <dbReference type="NCBI Taxonomy" id="428991"/>
    <lineage>
        <taxon>Bacteria</taxon>
        <taxon>Pseudomonadati</taxon>
        <taxon>Pseudomonadota</taxon>
        <taxon>Alphaproteobacteria</taxon>
        <taxon>Sphingomonadales</taxon>
        <taxon>Sphingomonadaceae</taxon>
        <taxon>Novosphingobium</taxon>
    </lineage>
</organism>
<sequence>MNGSAVSRGPALGRGGNAIALNAILLSSLQKIAETLPERCTTAQLMFFLTAAMHDLNDSPTTLTELREEVGPHVSRSLHTTYKVFLDGPRKRSDYECTTRGLGWLTAEADPKDGRRKLLRLTEQGRHVFCEAFA</sequence>
<dbReference type="EMBL" id="FXUI01000001">
    <property type="protein sequence ID" value="SMP52993.1"/>
    <property type="molecule type" value="Genomic_DNA"/>
</dbReference>
<dbReference type="Gene3D" id="1.10.10.10">
    <property type="entry name" value="Winged helix-like DNA-binding domain superfamily/Winged helix DNA-binding domain"/>
    <property type="match status" value="1"/>
</dbReference>
<proteinExistence type="predicted"/>
<accession>A0ABY1Q0V9</accession>
<dbReference type="InterPro" id="IPR036388">
    <property type="entry name" value="WH-like_DNA-bd_sf"/>
</dbReference>
<name>A0ABY1Q0V9_9SPHN</name>
<comment type="caution">
    <text evidence="1">The sequence shown here is derived from an EMBL/GenBank/DDBJ whole genome shotgun (WGS) entry which is preliminary data.</text>
</comment>
<evidence type="ECO:0000313" key="2">
    <source>
        <dbReference type="Proteomes" id="UP001157910"/>
    </source>
</evidence>